<feature type="binding site" evidence="2">
    <location>
        <position position="133"/>
    </location>
    <ligand>
        <name>Zn(2+)</name>
        <dbReference type="ChEBI" id="CHEBI:29105"/>
        <label>2</label>
    </ligand>
</feature>
<dbReference type="PANTHER" id="PTHR30304">
    <property type="entry name" value="D-TAGATOSE-1,6-BISPHOSPHATE ALDOLASE"/>
    <property type="match status" value="1"/>
</dbReference>
<comment type="caution">
    <text evidence="3">The sequence shown here is derived from an EMBL/GenBank/DDBJ whole genome shotgun (WGS) entry which is preliminary data.</text>
</comment>
<dbReference type="GO" id="GO:0009025">
    <property type="term" value="F:tagatose-bisphosphate aldolase activity"/>
    <property type="evidence" value="ECO:0007669"/>
    <property type="project" value="TreeGrafter"/>
</dbReference>
<dbReference type="InterPro" id="IPR013785">
    <property type="entry name" value="Aldolase_TIM"/>
</dbReference>
<reference evidence="3" key="2">
    <citation type="submission" date="2021-04" db="EMBL/GenBank/DDBJ databases">
        <authorList>
            <person name="Gilroy R."/>
        </authorList>
    </citation>
    <scope>NUCLEOTIDE SEQUENCE</scope>
    <source>
        <strain evidence="3">26628</strain>
    </source>
</reference>
<feature type="binding site" evidence="2">
    <location>
        <position position="210"/>
    </location>
    <ligand>
        <name>Zn(2+)</name>
        <dbReference type="ChEBI" id="CHEBI:29105"/>
        <label>1</label>
        <note>catalytic</note>
    </ligand>
</feature>
<organism evidence="3 4">
    <name type="scientific">Candidatus Borkfalkia faecigallinarum</name>
    <dbReference type="NCBI Taxonomy" id="2838509"/>
    <lineage>
        <taxon>Bacteria</taxon>
        <taxon>Bacillati</taxon>
        <taxon>Bacillota</taxon>
        <taxon>Clostridia</taxon>
        <taxon>Christensenellales</taxon>
        <taxon>Christensenellaceae</taxon>
        <taxon>Candidatus Borkfalkia</taxon>
    </lineage>
</organism>
<proteinExistence type="predicted"/>
<dbReference type="InterPro" id="IPR000771">
    <property type="entry name" value="FBA_II"/>
</dbReference>
<gene>
    <name evidence="3" type="ORF">H9737_00370</name>
</gene>
<dbReference type="InterPro" id="IPR050246">
    <property type="entry name" value="Class_II_FBP_aldolase"/>
</dbReference>
<dbReference type="Pfam" id="PF01116">
    <property type="entry name" value="F_bP_aldolase"/>
    <property type="match status" value="1"/>
</dbReference>
<keyword evidence="2" id="KW-0479">Metal-binding</keyword>
<dbReference type="GO" id="GO:0005975">
    <property type="term" value="P:carbohydrate metabolic process"/>
    <property type="evidence" value="ECO:0007669"/>
    <property type="project" value="InterPro"/>
</dbReference>
<sequence>MLTGLKEILKIAEERKCAVGMFNATGFDSLQAVIGAAEELNEPVIIAHAEVHNVYNDISFVGPAMLAAAKNAKVPVCVHLDHGVTPAMLWRALRIGFTSVMIDASALPYEENVRMTREITQAAHAMGADVEAELGRLAAGEGGENALEGCDPADFYTRPDEAAAFAGSTGIDALAVAFGTSHGFYKAQPKLDFGVVKDCAAATGLPLVMHGGSGVSEEGFRSAIAAGIRKVNYYSYMSKAGYDAAKREISAGKSHYLHDAEYAAMQAMKEDVKRAIRIFAGK</sequence>
<feature type="binding site" evidence="2">
    <location>
        <position position="103"/>
    </location>
    <ligand>
        <name>Zn(2+)</name>
        <dbReference type="ChEBI" id="CHEBI:29105"/>
        <label>2</label>
    </ligand>
</feature>
<dbReference type="CDD" id="cd00947">
    <property type="entry name" value="TBP_aldolase_IIB"/>
    <property type="match status" value="1"/>
</dbReference>
<reference evidence="3" key="1">
    <citation type="journal article" date="2021" name="PeerJ">
        <title>Extensive microbial diversity within the chicken gut microbiome revealed by metagenomics and culture.</title>
        <authorList>
            <person name="Gilroy R."/>
            <person name="Ravi A."/>
            <person name="Getino M."/>
            <person name="Pursley I."/>
            <person name="Horton D.L."/>
            <person name="Alikhan N.F."/>
            <person name="Baker D."/>
            <person name="Gharbi K."/>
            <person name="Hall N."/>
            <person name="Watson M."/>
            <person name="Adriaenssens E.M."/>
            <person name="Foster-Nyarko E."/>
            <person name="Jarju S."/>
            <person name="Secka A."/>
            <person name="Antonio M."/>
            <person name="Oren A."/>
            <person name="Chaudhuri R.R."/>
            <person name="La Ragione R."/>
            <person name="Hildebrand F."/>
            <person name="Pallen M.J."/>
        </authorList>
    </citation>
    <scope>NUCLEOTIDE SEQUENCE</scope>
    <source>
        <strain evidence="3">26628</strain>
    </source>
</reference>
<dbReference type="GO" id="GO:0008270">
    <property type="term" value="F:zinc ion binding"/>
    <property type="evidence" value="ECO:0007669"/>
    <property type="project" value="InterPro"/>
</dbReference>
<dbReference type="EMBL" id="DXFD01000007">
    <property type="protein sequence ID" value="HIX46127.1"/>
    <property type="molecule type" value="Genomic_DNA"/>
</dbReference>
<dbReference type="AlphaFoldDB" id="A0A9D1VTP0"/>
<feature type="active site" description="Proton donor" evidence="1">
    <location>
        <position position="81"/>
    </location>
</feature>
<dbReference type="GO" id="GO:0005829">
    <property type="term" value="C:cytosol"/>
    <property type="evidence" value="ECO:0007669"/>
    <property type="project" value="TreeGrafter"/>
</dbReference>
<evidence type="ECO:0000256" key="2">
    <source>
        <dbReference type="PIRSR" id="PIRSR001359-3"/>
    </source>
</evidence>
<feature type="binding site" evidence="2">
    <location>
        <position position="82"/>
    </location>
    <ligand>
        <name>Zn(2+)</name>
        <dbReference type="ChEBI" id="CHEBI:29105"/>
        <label>1</label>
        <note>catalytic</note>
    </ligand>
</feature>
<dbReference type="PANTHER" id="PTHR30304:SF0">
    <property type="entry name" value="D-TAGATOSE-1,6-BISPHOSPHATE ALDOLASE SUBUNIT GATY-RELATED"/>
    <property type="match status" value="1"/>
</dbReference>
<evidence type="ECO:0000313" key="3">
    <source>
        <dbReference type="EMBL" id="HIX46127.1"/>
    </source>
</evidence>
<comment type="cofactor">
    <cofactor evidence="2">
        <name>Zn(2+)</name>
        <dbReference type="ChEBI" id="CHEBI:29105"/>
    </cofactor>
    <text evidence="2">Binds 2 Zn(2+) ions per subunit. One is catalytic and the other provides a structural contribution.</text>
</comment>
<evidence type="ECO:0000313" key="4">
    <source>
        <dbReference type="Proteomes" id="UP000824249"/>
    </source>
</evidence>
<evidence type="ECO:0000256" key="1">
    <source>
        <dbReference type="PIRSR" id="PIRSR001359-1"/>
    </source>
</evidence>
<dbReference type="Proteomes" id="UP000824249">
    <property type="component" value="Unassembled WGS sequence"/>
</dbReference>
<dbReference type="Gene3D" id="3.20.20.70">
    <property type="entry name" value="Aldolase class I"/>
    <property type="match status" value="1"/>
</dbReference>
<dbReference type="SUPFAM" id="SSF51569">
    <property type="entry name" value="Aldolase"/>
    <property type="match status" value="1"/>
</dbReference>
<name>A0A9D1VTP0_9FIRM</name>
<dbReference type="PIRSF" id="PIRSF001359">
    <property type="entry name" value="F_bP_aldolase_II"/>
    <property type="match status" value="1"/>
</dbReference>
<feature type="binding site" evidence="2">
    <location>
        <position position="182"/>
    </location>
    <ligand>
        <name>Zn(2+)</name>
        <dbReference type="ChEBI" id="CHEBI:29105"/>
        <label>1</label>
        <note>catalytic</note>
    </ligand>
</feature>
<dbReference type="NCBIfam" id="TIGR00167">
    <property type="entry name" value="cbbA"/>
    <property type="match status" value="1"/>
</dbReference>
<protein>
    <submittedName>
        <fullName evidence="3">Class II fructose-bisphosphate aldolase</fullName>
    </submittedName>
</protein>
<keyword evidence="2" id="KW-0862">Zinc</keyword>
<accession>A0A9D1VTP0</accession>